<sequence length="444" mass="50668">MANISNRSPWQVKLAGQKEQRFRLKSKAVEYLASQGQTDLSKLPKNALKQLETAFEVQIKLADKDGNVVIRSATHDTMDKAKAWAKEQEDEIKSIRTKHGGFVAEYETITIEQALKRFHTQHYAGKRSFKEVSYRVTHLSEWLGKNTLLRDLTKKDFMRLRDQLLEQKYSASSVRNYFTVLTSLYSHAANEWLYPVDNPPSGISLPKPQNNVQRSWMGNEYERLMASLEDHSPWMVPIVKLALAMAFRRGEIVQSAKDKKTGEQSGGMRWEDVDWDNNVLRLPREKNDHTKSVTQSLGRSVPLTPEMQDILRPLYEASETKSGLIFTNTINSVTGAFTIACTKAKPPIEDLTFHSLRKIATKNLSKKVNNPMELSRLTGHKSLDVLNRRYFDVQVEELYALLVENSGTVRHRGISALTKVLGLADAKKFIEEIRELSSVEDAFR</sequence>
<proteinExistence type="inferred from homology"/>
<comment type="caution">
    <text evidence="8">The sequence shown here is derived from an EMBL/GenBank/DDBJ whole genome shotgun (WGS) entry which is preliminary data.</text>
</comment>
<dbReference type="Pfam" id="PF00589">
    <property type="entry name" value="Phage_integrase"/>
    <property type="match status" value="1"/>
</dbReference>
<evidence type="ECO:0000256" key="3">
    <source>
        <dbReference type="ARBA" id="ARBA00023125"/>
    </source>
</evidence>
<evidence type="ECO:0000259" key="6">
    <source>
        <dbReference type="PROSITE" id="PS51898"/>
    </source>
</evidence>
<dbReference type="InterPro" id="IPR011010">
    <property type="entry name" value="DNA_brk_join_enz"/>
</dbReference>
<gene>
    <name evidence="8" type="ORF">ACFOW3_14760</name>
</gene>
<keyword evidence="4" id="KW-0233">DNA recombination</keyword>
<evidence type="ECO:0000256" key="1">
    <source>
        <dbReference type="ARBA" id="ARBA00008857"/>
    </source>
</evidence>
<organism evidence="8 9">
    <name type="scientific">Acidovorax facilis</name>
    <dbReference type="NCBI Taxonomy" id="12917"/>
    <lineage>
        <taxon>Bacteria</taxon>
        <taxon>Pseudomonadati</taxon>
        <taxon>Pseudomonadota</taxon>
        <taxon>Betaproteobacteria</taxon>
        <taxon>Burkholderiales</taxon>
        <taxon>Comamonadaceae</taxon>
        <taxon>Acidovorax</taxon>
    </lineage>
</organism>
<dbReference type="InterPro" id="IPR050090">
    <property type="entry name" value="Tyrosine_recombinase_XerCD"/>
</dbReference>
<feature type="domain" description="Core-binding (CB)" evidence="7">
    <location>
        <begin position="109"/>
        <end position="189"/>
    </location>
</feature>
<evidence type="ECO:0000313" key="8">
    <source>
        <dbReference type="EMBL" id="MFC3935876.1"/>
    </source>
</evidence>
<dbReference type="SUPFAM" id="SSF56349">
    <property type="entry name" value="DNA breaking-rejoining enzymes"/>
    <property type="match status" value="1"/>
</dbReference>
<dbReference type="RefSeq" id="WP_055399517.1">
    <property type="nucleotide sequence ID" value="NZ_JAMXAX010000037.1"/>
</dbReference>
<dbReference type="Proteomes" id="UP001595693">
    <property type="component" value="Unassembled WGS sequence"/>
</dbReference>
<feature type="domain" description="Tyr recombinase" evidence="6">
    <location>
        <begin position="204"/>
        <end position="403"/>
    </location>
</feature>
<reference evidence="9" key="1">
    <citation type="journal article" date="2019" name="Int. J. Syst. Evol. Microbiol.">
        <title>The Global Catalogue of Microorganisms (GCM) 10K type strain sequencing project: providing services to taxonomists for standard genome sequencing and annotation.</title>
        <authorList>
            <consortium name="The Broad Institute Genomics Platform"/>
            <consortium name="The Broad Institute Genome Sequencing Center for Infectious Disease"/>
            <person name="Wu L."/>
            <person name="Ma J."/>
        </authorList>
    </citation>
    <scope>NUCLEOTIDE SEQUENCE [LARGE SCALE GENOMIC DNA]</scope>
    <source>
        <strain evidence="9">CCUG 2113</strain>
    </source>
</reference>
<evidence type="ECO:0000256" key="4">
    <source>
        <dbReference type="ARBA" id="ARBA00023172"/>
    </source>
</evidence>
<protein>
    <submittedName>
        <fullName evidence="8">Tyrosine-type recombinase/integrase</fullName>
    </submittedName>
</protein>
<dbReference type="Gene3D" id="1.10.443.10">
    <property type="entry name" value="Intergrase catalytic core"/>
    <property type="match status" value="1"/>
</dbReference>
<dbReference type="Gene3D" id="1.10.150.130">
    <property type="match status" value="1"/>
</dbReference>
<evidence type="ECO:0000256" key="2">
    <source>
        <dbReference type="ARBA" id="ARBA00022908"/>
    </source>
</evidence>
<dbReference type="InterPro" id="IPR010998">
    <property type="entry name" value="Integrase_recombinase_N"/>
</dbReference>
<dbReference type="PROSITE" id="PS51898">
    <property type="entry name" value="TYR_RECOMBINASE"/>
    <property type="match status" value="1"/>
</dbReference>
<dbReference type="InterPro" id="IPR044068">
    <property type="entry name" value="CB"/>
</dbReference>
<dbReference type="InterPro" id="IPR013762">
    <property type="entry name" value="Integrase-like_cat_sf"/>
</dbReference>
<name>A0ABV8DBH5_9BURK</name>
<evidence type="ECO:0000313" key="9">
    <source>
        <dbReference type="Proteomes" id="UP001595693"/>
    </source>
</evidence>
<keyword evidence="2" id="KW-0229">DNA integration</keyword>
<dbReference type="CDD" id="cd00796">
    <property type="entry name" value="INT_Rci_Hp1_C"/>
    <property type="match status" value="1"/>
</dbReference>
<dbReference type="InterPro" id="IPR002104">
    <property type="entry name" value="Integrase_catalytic"/>
</dbReference>
<keyword evidence="9" id="KW-1185">Reference proteome</keyword>
<dbReference type="PROSITE" id="PS51900">
    <property type="entry name" value="CB"/>
    <property type="match status" value="1"/>
</dbReference>
<evidence type="ECO:0000256" key="5">
    <source>
        <dbReference type="PROSITE-ProRule" id="PRU01248"/>
    </source>
</evidence>
<dbReference type="PANTHER" id="PTHR30349">
    <property type="entry name" value="PHAGE INTEGRASE-RELATED"/>
    <property type="match status" value="1"/>
</dbReference>
<dbReference type="PANTHER" id="PTHR30349:SF41">
    <property type="entry name" value="INTEGRASE_RECOMBINASE PROTEIN MJ0367-RELATED"/>
    <property type="match status" value="1"/>
</dbReference>
<evidence type="ECO:0000259" key="7">
    <source>
        <dbReference type="PROSITE" id="PS51900"/>
    </source>
</evidence>
<comment type="similarity">
    <text evidence="1">Belongs to the 'phage' integrase family.</text>
</comment>
<dbReference type="EMBL" id="JBHSAJ010000042">
    <property type="protein sequence ID" value="MFC3935876.1"/>
    <property type="molecule type" value="Genomic_DNA"/>
</dbReference>
<accession>A0ABV8DBH5</accession>
<keyword evidence="3 5" id="KW-0238">DNA-binding</keyword>